<organism evidence="9">
    <name type="scientific">Herbiconiux sp. A18JL235</name>
    <dbReference type="NCBI Taxonomy" id="3152363"/>
    <lineage>
        <taxon>Bacteria</taxon>
        <taxon>Bacillati</taxon>
        <taxon>Actinomycetota</taxon>
        <taxon>Actinomycetes</taxon>
        <taxon>Micrococcales</taxon>
        <taxon>Microbacteriaceae</taxon>
        <taxon>Herbiconiux</taxon>
    </lineage>
</organism>
<keyword evidence="5 8" id="KW-1133">Transmembrane helix</keyword>
<protein>
    <submittedName>
        <fullName evidence="9">Lycopene cyclase domain-containing protein</fullName>
    </submittedName>
</protein>
<keyword evidence="3 8" id="KW-0812">Transmembrane</keyword>
<feature type="transmembrane region" description="Helical" evidence="8">
    <location>
        <begin position="84"/>
        <end position="103"/>
    </location>
</feature>
<evidence type="ECO:0000256" key="1">
    <source>
        <dbReference type="ARBA" id="ARBA00004141"/>
    </source>
</evidence>
<reference evidence="9" key="1">
    <citation type="submission" date="2024-05" db="EMBL/GenBank/DDBJ databases">
        <title>Herbiconiux sp. A18JL235.</title>
        <authorList>
            <person name="Zhang G."/>
        </authorList>
    </citation>
    <scope>NUCLEOTIDE SEQUENCE</scope>
    <source>
        <strain evidence="9">A18JL235</strain>
    </source>
</reference>
<dbReference type="NCBIfam" id="TIGR03462">
    <property type="entry name" value="CarR_dom_SF"/>
    <property type="match status" value="1"/>
</dbReference>
<sequence>MTYWSLNALFLAPVLVVLIVAAVVVRRRPSAARRGTLAAFGATLGLLLVLTALFDNVMIAVGLVGYDEGLISGAFIGIAPLEDFAYAIAAVLLLPSLWLLLGARDERGRDR</sequence>
<evidence type="ECO:0000256" key="8">
    <source>
        <dbReference type="SAM" id="Phobius"/>
    </source>
</evidence>
<name>A0AB39BHW3_9MICO</name>
<accession>A0AB39BHW3</accession>
<feature type="transmembrane region" description="Helical" evidence="8">
    <location>
        <begin position="6"/>
        <end position="25"/>
    </location>
</feature>
<dbReference type="EMBL" id="CP162511">
    <property type="protein sequence ID" value="XDI05582.1"/>
    <property type="molecule type" value="Genomic_DNA"/>
</dbReference>
<dbReference type="InterPro" id="IPR017825">
    <property type="entry name" value="Lycopene_cyclase_dom"/>
</dbReference>
<comment type="subcellular location">
    <subcellularLocation>
        <location evidence="1">Membrane</location>
        <topology evidence="1">Multi-pass membrane protein</topology>
    </subcellularLocation>
</comment>
<evidence type="ECO:0000313" key="9">
    <source>
        <dbReference type="EMBL" id="XDI05582.1"/>
    </source>
</evidence>
<evidence type="ECO:0000256" key="2">
    <source>
        <dbReference type="ARBA" id="ARBA00004829"/>
    </source>
</evidence>
<proteinExistence type="predicted"/>
<dbReference type="GO" id="GO:0016020">
    <property type="term" value="C:membrane"/>
    <property type="evidence" value="ECO:0007669"/>
    <property type="project" value="UniProtKB-SubCell"/>
</dbReference>
<keyword evidence="6 8" id="KW-0472">Membrane</keyword>
<evidence type="ECO:0000256" key="6">
    <source>
        <dbReference type="ARBA" id="ARBA00023136"/>
    </source>
</evidence>
<feature type="transmembrane region" description="Helical" evidence="8">
    <location>
        <begin position="37"/>
        <end position="64"/>
    </location>
</feature>
<comment type="pathway">
    <text evidence="2">Carotenoid biosynthesis.</text>
</comment>
<evidence type="ECO:0000256" key="3">
    <source>
        <dbReference type="ARBA" id="ARBA00022692"/>
    </source>
</evidence>
<keyword evidence="7" id="KW-0413">Isomerase</keyword>
<evidence type="ECO:0000256" key="4">
    <source>
        <dbReference type="ARBA" id="ARBA00022746"/>
    </source>
</evidence>
<evidence type="ECO:0000256" key="5">
    <source>
        <dbReference type="ARBA" id="ARBA00022989"/>
    </source>
</evidence>
<dbReference type="GO" id="GO:0016872">
    <property type="term" value="F:intramolecular lyase activity"/>
    <property type="evidence" value="ECO:0007669"/>
    <property type="project" value="InterPro"/>
</dbReference>
<dbReference type="AlphaFoldDB" id="A0AB39BHW3"/>
<evidence type="ECO:0000256" key="7">
    <source>
        <dbReference type="ARBA" id="ARBA00023235"/>
    </source>
</evidence>
<keyword evidence="4" id="KW-0125">Carotenoid biosynthesis</keyword>
<dbReference type="GO" id="GO:0045436">
    <property type="term" value="F:lycopene beta cyclase activity"/>
    <property type="evidence" value="ECO:0007669"/>
    <property type="project" value="UniProtKB-ARBA"/>
</dbReference>
<dbReference type="RefSeq" id="WP_368497964.1">
    <property type="nucleotide sequence ID" value="NZ_CP162511.1"/>
</dbReference>
<gene>
    <name evidence="9" type="ORF">ABFY20_00400</name>
</gene>
<dbReference type="GO" id="GO:0016117">
    <property type="term" value="P:carotenoid biosynthetic process"/>
    <property type="evidence" value="ECO:0007669"/>
    <property type="project" value="UniProtKB-KW"/>
</dbReference>